<evidence type="ECO:0000313" key="4">
    <source>
        <dbReference type="EMBL" id="OMJ13132.1"/>
    </source>
</evidence>
<feature type="domain" description="DUF7707" evidence="3">
    <location>
        <begin position="76"/>
        <end position="179"/>
    </location>
</feature>
<sequence>MSRPTFYYYAFLCLLFTSYVFANTFSSFGNEFLGLKIQRREEESGDSKSETTQSKPEKETPAKKPKQDTAQNNIYSAQKTWCNDNSNFCTNICLNITAGSPKTKTCNYKTLEWNCVCGNGTSPDPKTYLKFCMMKKIVFTFPISYYKCTDEVNRCQKKCSPGDNVCAVSCANQRTCTAVNDPNVGKVNTLSIEDDTSAEKKQNEVSASNLDYLFNSGSLVSSNFLTVFFLASFSVVSFVF</sequence>
<reference evidence="4" key="1">
    <citation type="submission" date="2017-01" db="EMBL/GenBank/DDBJ databases">
        <authorList>
            <person name="Mah S.A."/>
            <person name="Swanson W.J."/>
            <person name="Moy G.W."/>
            <person name="Vacquier V.D."/>
        </authorList>
    </citation>
    <scope>NUCLEOTIDE SEQUENCE [LARGE SCALE GENOMIC DNA]</scope>
    <source>
        <strain evidence="4">ID-206-W2</strain>
    </source>
</reference>
<dbReference type="Pfam" id="PF24808">
    <property type="entry name" value="DUF7707"/>
    <property type="match status" value="1"/>
</dbReference>
<dbReference type="AlphaFoldDB" id="A0A1R1XES4"/>
<evidence type="ECO:0000256" key="1">
    <source>
        <dbReference type="SAM" id="MobiDB-lite"/>
    </source>
</evidence>
<keyword evidence="2" id="KW-0812">Transmembrane</keyword>
<feature type="transmembrane region" description="Helical" evidence="2">
    <location>
        <begin position="6"/>
        <end position="29"/>
    </location>
</feature>
<dbReference type="EMBL" id="LSSM01005216">
    <property type="protein sequence ID" value="OMJ13132.1"/>
    <property type="molecule type" value="Genomic_DNA"/>
</dbReference>
<dbReference type="OrthoDB" id="2121879at2759"/>
<evidence type="ECO:0000313" key="6">
    <source>
        <dbReference type="Proteomes" id="UP000187429"/>
    </source>
</evidence>
<evidence type="ECO:0000259" key="3">
    <source>
        <dbReference type="Pfam" id="PF24808"/>
    </source>
</evidence>
<accession>A0A1R1XES4</accession>
<dbReference type="Proteomes" id="UP000187429">
    <property type="component" value="Unassembled WGS sequence"/>
</dbReference>
<feature type="compositionally biased region" description="Basic and acidic residues" evidence="1">
    <location>
        <begin position="40"/>
        <end position="67"/>
    </location>
</feature>
<name>A0A1R1XES4_9FUNG</name>
<feature type="region of interest" description="Disordered" evidence="1">
    <location>
        <begin position="40"/>
        <end position="69"/>
    </location>
</feature>
<evidence type="ECO:0000313" key="5">
    <source>
        <dbReference type="EMBL" id="OMJ22805.1"/>
    </source>
</evidence>
<gene>
    <name evidence="5" type="ORF">AYI69_g5257</name>
    <name evidence="4" type="ORF">AYI69_g9125</name>
</gene>
<protein>
    <recommendedName>
        <fullName evidence="3">DUF7707 domain-containing protein</fullName>
    </recommendedName>
</protein>
<evidence type="ECO:0000256" key="2">
    <source>
        <dbReference type="SAM" id="Phobius"/>
    </source>
</evidence>
<proteinExistence type="predicted"/>
<reference evidence="6" key="2">
    <citation type="submission" date="2017-01" db="EMBL/GenBank/DDBJ databases">
        <authorList>
            <person name="Wang Y."/>
            <person name="White M."/>
            <person name="Kvist S."/>
            <person name="Moncalvo J.-M."/>
        </authorList>
    </citation>
    <scope>NUCLEOTIDE SEQUENCE [LARGE SCALE GENOMIC DNA]</scope>
    <source>
        <strain evidence="6">ID-206-W2</strain>
    </source>
</reference>
<keyword evidence="2" id="KW-0472">Membrane</keyword>
<comment type="caution">
    <text evidence="4">The sequence shown here is derived from an EMBL/GenBank/DDBJ whole genome shotgun (WGS) entry which is preliminary data.</text>
</comment>
<keyword evidence="2" id="KW-1133">Transmembrane helix</keyword>
<dbReference type="EMBL" id="LSSM01002160">
    <property type="protein sequence ID" value="OMJ22805.1"/>
    <property type="molecule type" value="Genomic_DNA"/>
</dbReference>
<feature type="transmembrane region" description="Helical" evidence="2">
    <location>
        <begin position="219"/>
        <end position="239"/>
    </location>
</feature>
<organism evidence="4 6">
    <name type="scientific">Smittium culicis</name>
    <dbReference type="NCBI Taxonomy" id="133412"/>
    <lineage>
        <taxon>Eukaryota</taxon>
        <taxon>Fungi</taxon>
        <taxon>Fungi incertae sedis</taxon>
        <taxon>Zoopagomycota</taxon>
        <taxon>Kickxellomycotina</taxon>
        <taxon>Harpellomycetes</taxon>
        <taxon>Harpellales</taxon>
        <taxon>Legeriomycetaceae</taxon>
        <taxon>Smittium</taxon>
    </lineage>
</organism>
<dbReference type="InterPro" id="IPR056124">
    <property type="entry name" value="DUF7707"/>
</dbReference>
<keyword evidence="6" id="KW-1185">Reference proteome</keyword>